<name>A0A7G9QMM9_9SPHI</name>
<dbReference type="InterPro" id="IPR038765">
    <property type="entry name" value="Papain-like_cys_pep_sf"/>
</dbReference>
<gene>
    <name evidence="7" type="ORF">H9L23_11245</name>
</gene>
<dbReference type="SUPFAM" id="SSF54001">
    <property type="entry name" value="Cysteine proteinases"/>
    <property type="match status" value="1"/>
</dbReference>
<dbReference type="GO" id="GO:0008234">
    <property type="term" value="F:cysteine-type peptidase activity"/>
    <property type="evidence" value="ECO:0007669"/>
    <property type="project" value="UniProtKB-KW"/>
</dbReference>
<evidence type="ECO:0000256" key="1">
    <source>
        <dbReference type="ARBA" id="ARBA00007074"/>
    </source>
</evidence>
<dbReference type="RefSeq" id="WP_187595040.1">
    <property type="nucleotide sequence ID" value="NZ_CP060723.1"/>
</dbReference>
<keyword evidence="5" id="KW-0788">Thiol protease</keyword>
<evidence type="ECO:0000256" key="3">
    <source>
        <dbReference type="ARBA" id="ARBA00022729"/>
    </source>
</evidence>
<evidence type="ECO:0000256" key="5">
    <source>
        <dbReference type="ARBA" id="ARBA00022807"/>
    </source>
</evidence>
<comment type="similarity">
    <text evidence="1">Belongs to the peptidase C40 family.</text>
</comment>
<evidence type="ECO:0000259" key="6">
    <source>
        <dbReference type="PROSITE" id="PS51935"/>
    </source>
</evidence>
<dbReference type="InterPro" id="IPR052062">
    <property type="entry name" value="Murein_DD/LD_carboxypeptidase"/>
</dbReference>
<proteinExistence type="inferred from homology"/>
<keyword evidence="4" id="KW-0378">Hydrolase</keyword>
<dbReference type="Gene3D" id="3.90.1720.10">
    <property type="entry name" value="endopeptidase domain like (from Nostoc punctiforme)"/>
    <property type="match status" value="1"/>
</dbReference>
<feature type="domain" description="NlpC/P60" evidence="6">
    <location>
        <begin position="53"/>
        <end position="175"/>
    </location>
</feature>
<dbReference type="AlphaFoldDB" id="A0A7G9QMM9"/>
<dbReference type="KEGG" id="proe:H9L23_11245"/>
<dbReference type="PROSITE" id="PS51935">
    <property type="entry name" value="NLPC_P60"/>
    <property type="match status" value="1"/>
</dbReference>
<evidence type="ECO:0000256" key="4">
    <source>
        <dbReference type="ARBA" id="ARBA00022801"/>
    </source>
</evidence>
<dbReference type="PANTHER" id="PTHR47360">
    <property type="entry name" value="MUREIN DD-ENDOPEPTIDASE MEPS/MUREIN LD-CARBOXYPEPTIDASE"/>
    <property type="match status" value="1"/>
</dbReference>
<dbReference type="Proteomes" id="UP000515806">
    <property type="component" value="Chromosome"/>
</dbReference>
<evidence type="ECO:0000313" key="8">
    <source>
        <dbReference type="Proteomes" id="UP000515806"/>
    </source>
</evidence>
<keyword evidence="2" id="KW-0645">Protease</keyword>
<sequence>MEITLNHSLYTLGLKKNVFYLIAIMLFLSSCGSRKYTVKSDTKASKAADAMANLKSKQLYRFITDWTGVRYRFGGLDKSGIDCSGFAFLLEKEIYGVTLPRISRDQANAIKRKDVDNLKEGDLVFFSFGGNDVDHVGVYLNNGFFVHASTTRGVIVDDLTLPAYQKVLVKSGSVN</sequence>
<dbReference type="PANTHER" id="PTHR47360:SF1">
    <property type="entry name" value="ENDOPEPTIDASE NLPC-RELATED"/>
    <property type="match status" value="1"/>
</dbReference>
<evidence type="ECO:0000256" key="2">
    <source>
        <dbReference type="ARBA" id="ARBA00022670"/>
    </source>
</evidence>
<accession>A0A7G9QMM9</accession>
<organism evidence="7 8">
    <name type="scientific">Pedobacter roseus</name>
    <dbReference type="NCBI Taxonomy" id="336820"/>
    <lineage>
        <taxon>Bacteria</taxon>
        <taxon>Pseudomonadati</taxon>
        <taxon>Bacteroidota</taxon>
        <taxon>Sphingobacteriia</taxon>
        <taxon>Sphingobacteriales</taxon>
        <taxon>Sphingobacteriaceae</taxon>
        <taxon>Pedobacter</taxon>
    </lineage>
</organism>
<protein>
    <submittedName>
        <fullName evidence="7">C40 family peptidase</fullName>
    </submittedName>
</protein>
<reference evidence="7 8" key="1">
    <citation type="submission" date="2020-08" db="EMBL/GenBank/DDBJ databases">
        <title>Genome sequence of Pedobacter roseus KACC 11594T.</title>
        <authorList>
            <person name="Hyun D.-W."/>
            <person name="Bae J.-W."/>
        </authorList>
    </citation>
    <scope>NUCLEOTIDE SEQUENCE [LARGE SCALE GENOMIC DNA]</scope>
    <source>
        <strain evidence="7 8">KACC 11594</strain>
    </source>
</reference>
<evidence type="ECO:0000313" key="7">
    <source>
        <dbReference type="EMBL" id="QNN44604.1"/>
    </source>
</evidence>
<keyword evidence="3" id="KW-0732">Signal</keyword>
<dbReference type="InterPro" id="IPR000064">
    <property type="entry name" value="NLP_P60_dom"/>
</dbReference>
<dbReference type="EMBL" id="CP060723">
    <property type="protein sequence ID" value="QNN44604.1"/>
    <property type="molecule type" value="Genomic_DNA"/>
</dbReference>
<keyword evidence="8" id="KW-1185">Reference proteome</keyword>
<dbReference type="GO" id="GO:0006508">
    <property type="term" value="P:proteolysis"/>
    <property type="evidence" value="ECO:0007669"/>
    <property type="project" value="UniProtKB-KW"/>
</dbReference>
<dbReference type="Pfam" id="PF00877">
    <property type="entry name" value="NLPC_P60"/>
    <property type="match status" value="1"/>
</dbReference>